<name>A0AA36DH78_9BILA</name>
<organism evidence="15 16">
    <name type="scientific">Mesorhabditis spiculigera</name>
    <dbReference type="NCBI Taxonomy" id="96644"/>
    <lineage>
        <taxon>Eukaryota</taxon>
        <taxon>Metazoa</taxon>
        <taxon>Ecdysozoa</taxon>
        <taxon>Nematoda</taxon>
        <taxon>Chromadorea</taxon>
        <taxon>Rhabditida</taxon>
        <taxon>Rhabditina</taxon>
        <taxon>Rhabditomorpha</taxon>
        <taxon>Rhabditoidea</taxon>
        <taxon>Rhabditidae</taxon>
        <taxon>Mesorhabditinae</taxon>
        <taxon>Mesorhabditis</taxon>
    </lineage>
</organism>
<dbReference type="PANTHER" id="PTHR10859">
    <property type="entry name" value="GLYCOSYL TRANSFERASE"/>
    <property type="match status" value="1"/>
</dbReference>
<evidence type="ECO:0000256" key="2">
    <source>
        <dbReference type="ARBA" id="ARBA00004922"/>
    </source>
</evidence>
<dbReference type="Pfam" id="PF00535">
    <property type="entry name" value="Glycos_transf_2"/>
    <property type="match status" value="1"/>
</dbReference>
<evidence type="ECO:0000256" key="12">
    <source>
        <dbReference type="ARBA" id="ARBA00045097"/>
    </source>
</evidence>
<dbReference type="GO" id="GO:0004581">
    <property type="term" value="F:dolichyl-phosphate beta-glucosyltransferase activity"/>
    <property type="evidence" value="ECO:0007669"/>
    <property type="project" value="UniProtKB-EC"/>
</dbReference>
<feature type="domain" description="Glycosyltransferase 2-like" evidence="14">
    <location>
        <begin position="84"/>
        <end position="186"/>
    </location>
</feature>
<dbReference type="PANTHER" id="PTHR10859:SF91">
    <property type="entry name" value="DOLICHYL-PHOSPHATE BETA-GLUCOSYLTRANSFERASE"/>
    <property type="match status" value="1"/>
</dbReference>
<keyword evidence="16" id="KW-1185">Reference proteome</keyword>
<dbReference type="AlphaFoldDB" id="A0AA36DH78"/>
<keyword evidence="6" id="KW-0808">Transferase</keyword>
<comment type="similarity">
    <text evidence="3">Belongs to the glycosyltransferase 2 family.</text>
</comment>
<sequence>MEFWEYDEWLLILLLFGFAFIAGIAILFVVSWLTAWPKRSRSELLRTEQVYDPTGDTDETFDNLLQASPSDSIRLYTPAKVYLSVVIPAMNERERLPKMLDQCIEYLDNRKLFDEKFTFEVIVVDDGSTDGTADLASKHRGVKVLKLEKNRGKGGAVRAGMLNASGKLILFADADGATEFPDFKNLEDELIRLMGGPPVDESFPGISIGSRAHLEEESKATRPLSRTILMVGFHLLVQLFAVRTVRDTQCGFKLFTRGAVARLFPVLHIERWAFDVELLYLCELWNLPIAEVAVRWREVDGSKITPVWSWIQMGRDLVLIWFRYSVGIWTAKPPK</sequence>
<protein>
    <recommendedName>
        <fullName evidence="4">dolichyl-phosphate beta-glucosyltransferase</fullName>
        <ecNumber evidence="4">2.4.1.117</ecNumber>
    </recommendedName>
</protein>
<evidence type="ECO:0000256" key="10">
    <source>
        <dbReference type="ARBA" id="ARBA00022989"/>
    </source>
</evidence>
<evidence type="ECO:0000313" key="15">
    <source>
        <dbReference type="EMBL" id="CAJ0586496.1"/>
    </source>
</evidence>
<comment type="pathway">
    <text evidence="2">Protein modification; protein glycosylation.</text>
</comment>
<evidence type="ECO:0000256" key="4">
    <source>
        <dbReference type="ARBA" id="ARBA00012583"/>
    </source>
</evidence>
<evidence type="ECO:0000256" key="9">
    <source>
        <dbReference type="ARBA" id="ARBA00022968"/>
    </source>
</evidence>
<feature type="transmembrane region" description="Helical" evidence="13">
    <location>
        <begin position="12"/>
        <end position="36"/>
    </location>
</feature>
<comment type="caution">
    <text evidence="15">The sequence shown here is derived from an EMBL/GenBank/DDBJ whole genome shotgun (WGS) entry which is preliminary data.</text>
</comment>
<dbReference type="SUPFAM" id="SSF53448">
    <property type="entry name" value="Nucleotide-diphospho-sugar transferases"/>
    <property type="match status" value="1"/>
</dbReference>
<evidence type="ECO:0000259" key="14">
    <source>
        <dbReference type="Pfam" id="PF00535"/>
    </source>
</evidence>
<gene>
    <name evidence="15" type="ORF">MSPICULIGERA_LOCUS24501</name>
</gene>
<evidence type="ECO:0000256" key="6">
    <source>
        <dbReference type="ARBA" id="ARBA00022679"/>
    </source>
</evidence>
<dbReference type="GO" id="GO:0005789">
    <property type="term" value="C:endoplasmic reticulum membrane"/>
    <property type="evidence" value="ECO:0007669"/>
    <property type="project" value="UniProtKB-SubCell"/>
</dbReference>
<evidence type="ECO:0000256" key="13">
    <source>
        <dbReference type="SAM" id="Phobius"/>
    </source>
</evidence>
<dbReference type="InterPro" id="IPR035518">
    <property type="entry name" value="DPG_synthase"/>
</dbReference>
<comment type="subcellular location">
    <subcellularLocation>
        <location evidence="1">Endoplasmic reticulum membrane</location>
        <topology evidence="1">Single-pass membrane protein</topology>
    </subcellularLocation>
</comment>
<dbReference type="GO" id="GO:0006487">
    <property type="term" value="P:protein N-linked glycosylation"/>
    <property type="evidence" value="ECO:0007669"/>
    <property type="project" value="TreeGrafter"/>
</dbReference>
<feature type="non-terminal residue" evidence="15">
    <location>
        <position position="1"/>
    </location>
</feature>
<evidence type="ECO:0000256" key="1">
    <source>
        <dbReference type="ARBA" id="ARBA00004389"/>
    </source>
</evidence>
<evidence type="ECO:0000256" key="7">
    <source>
        <dbReference type="ARBA" id="ARBA00022692"/>
    </source>
</evidence>
<dbReference type="Gene3D" id="3.90.550.10">
    <property type="entry name" value="Spore Coat Polysaccharide Biosynthesis Protein SpsA, Chain A"/>
    <property type="match status" value="1"/>
</dbReference>
<evidence type="ECO:0000313" key="16">
    <source>
        <dbReference type="Proteomes" id="UP001177023"/>
    </source>
</evidence>
<keyword evidence="11 13" id="KW-0472">Membrane</keyword>
<dbReference type="Proteomes" id="UP001177023">
    <property type="component" value="Unassembled WGS sequence"/>
</dbReference>
<comment type="catalytic activity">
    <reaction evidence="12">
        <text>a di-trans,poly-cis-dolichyl phosphate + UDP-alpha-D-glucose = a di-trans,poly-cis-dolichyl beta-D-glucosyl phosphate + UDP</text>
        <dbReference type="Rhea" id="RHEA:15401"/>
        <dbReference type="Rhea" id="RHEA-COMP:19498"/>
        <dbReference type="Rhea" id="RHEA-COMP:19502"/>
        <dbReference type="ChEBI" id="CHEBI:57525"/>
        <dbReference type="ChEBI" id="CHEBI:57683"/>
        <dbReference type="ChEBI" id="CHEBI:58223"/>
        <dbReference type="ChEBI" id="CHEBI:58885"/>
        <dbReference type="EC" id="2.4.1.117"/>
    </reaction>
    <physiologicalReaction direction="left-to-right" evidence="12">
        <dbReference type="Rhea" id="RHEA:15402"/>
    </physiologicalReaction>
</comment>
<dbReference type="InterPro" id="IPR029044">
    <property type="entry name" value="Nucleotide-diphossugar_trans"/>
</dbReference>
<keyword evidence="7 13" id="KW-0812">Transmembrane</keyword>
<keyword evidence="8" id="KW-0256">Endoplasmic reticulum</keyword>
<evidence type="ECO:0000256" key="3">
    <source>
        <dbReference type="ARBA" id="ARBA00006739"/>
    </source>
</evidence>
<keyword evidence="9" id="KW-0735">Signal-anchor</keyword>
<reference evidence="15" key="1">
    <citation type="submission" date="2023-06" db="EMBL/GenBank/DDBJ databases">
        <authorList>
            <person name="Delattre M."/>
        </authorList>
    </citation>
    <scope>NUCLEOTIDE SEQUENCE</scope>
    <source>
        <strain evidence="15">AF72</strain>
    </source>
</reference>
<keyword evidence="5" id="KW-0328">Glycosyltransferase</keyword>
<dbReference type="InterPro" id="IPR001173">
    <property type="entry name" value="Glyco_trans_2-like"/>
</dbReference>
<proteinExistence type="inferred from homology"/>
<keyword evidence="10 13" id="KW-1133">Transmembrane helix</keyword>
<dbReference type="CDD" id="cd04188">
    <property type="entry name" value="DPG_synthase"/>
    <property type="match status" value="1"/>
</dbReference>
<evidence type="ECO:0000256" key="8">
    <source>
        <dbReference type="ARBA" id="ARBA00022824"/>
    </source>
</evidence>
<accession>A0AA36DH78</accession>
<evidence type="ECO:0000256" key="5">
    <source>
        <dbReference type="ARBA" id="ARBA00022676"/>
    </source>
</evidence>
<evidence type="ECO:0000256" key="11">
    <source>
        <dbReference type="ARBA" id="ARBA00023136"/>
    </source>
</evidence>
<dbReference type="EMBL" id="CATQJA010002708">
    <property type="protein sequence ID" value="CAJ0586496.1"/>
    <property type="molecule type" value="Genomic_DNA"/>
</dbReference>
<dbReference type="EC" id="2.4.1.117" evidence="4"/>